<dbReference type="AlphaFoldDB" id="A0A845R0A5"/>
<accession>A0A845R0A5</accession>
<evidence type="ECO:0000313" key="1">
    <source>
        <dbReference type="EMBL" id="NBI07429.1"/>
    </source>
</evidence>
<dbReference type="EMBL" id="QXXA01000012">
    <property type="protein sequence ID" value="NBI07429.1"/>
    <property type="molecule type" value="Genomic_DNA"/>
</dbReference>
<dbReference type="Proteomes" id="UP000467132">
    <property type="component" value="Unassembled WGS sequence"/>
</dbReference>
<sequence>MDRKIKINKDKKLIMIGKIKDYFLKERGDDLGDLAAELVLDFFIEELAPDIYNTAIEDSYTYINDKLQDLFALQIVKRK</sequence>
<protein>
    <submittedName>
        <fullName evidence="1">DUF2164 family protein</fullName>
    </submittedName>
</protein>
<dbReference type="InterPro" id="IPR018680">
    <property type="entry name" value="DUF2164"/>
</dbReference>
<reference evidence="1 2" key="1">
    <citation type="submission" date="2018-08" db="EMBL/GenBank/DDBJ databases">
        <title>Murine metabolic-syndrome-specific gut microbial biobank.</title>
        <authorList>
            <person name="Liu C."/>
        </authorList>
    </citation>
    <scope>NUCLEOTIDE SEQUENCE [LARGE SCALE GENOMIC DNA]</scope>
    <source>
        <strain evidence="1 2">583</strain>
    </source>
</reference>
<keyword evidence="2" id="KW-1185">Reference proteome</keyword>
<dbReference type="Pfam" id="PF09932">
    <property type="entry name" value="DUF2164"/>
    <property type="match status" value="1"/>
</dbReference>
<comment type="caution">
    <text evidence="1">The sequence shown here is derived from an EMBL/GenBank/DDBJ whole genome shotgun (WGS) entry which is preliminary data.</text>
</comment>
<organism evidence="1 2">
    <name type="scientific">Senegalia massiliensis</name>
    <dbReference type="NCBI Taxonomy" id="1720316"/>
    <lineage>
        <taxon>Bacteria</taxon>
        <taxon>Bacillati</taxon>
        <taxon>Bacillota</taxon>
        <taxon>Clostridia</taxon>
        <taxon>Eubacteriales</taxon>
        <taxon>Clostridiaceae</taxon>
        <taxon>Senegalia</taxon>
    </lineage>
</organism>
<evidence type="ECO:0000313" key="2">
    <source>
        <dbReference type="Proteomes" id="UP000467132"/>
    </source>
</evidence>
<dbReference type="RefSeq" id="WP_160197891.1">
    <property type="nucleotide sequence ID" value="NZ_QXXA01000012.1"/>
</dbReference>
<name>A0A845R0A5_9CLOT</name>
<dbReference type="OrthoDB" id="573733at2"/>
<proteinExistence type="predicted"/>
<gene>
    <name evidence="1" type="ORF">D3Z33_11265</name>
</gene>